<gene>
    <name evidence="2" type="ORF">POL67_23340</name>
</gene>
<dbReference type="Pfam" id="PF06071">
    <property type="entry name" value="YchF-GTPase_C"/>
    <property type="match status" value="1"/>
</dbReference>
<keyword evidence="3" id="KW-1185">Reference proteome</keyword>
<dbReference type="InterPro" id="IPR012676">
    <property type="entry name" value="TGS-like"/>
</dbReference>
<name>A0ABT5ESE5_9BACT</name>
<dbReference type="InterPro" id="IPR023192">
    <property type="entry name" value="TGS-like_dom_sf"/>
</dbReference>
<protein>
    <submittedName>
        <fullName evidence="2">DUF933 domain-containing protein</fullName>
    </submittedName>
</protein>
<dbReference type="Gene3D" id="3.10.20.30">
    <property type="match status" value="1"/>
</dbReference>
<evidence type="ECO:0000313" key="3">
    <source>
        <dbReference type="Proteomes" id="UP001221411"/>
    </source>
</evidence>
<dbReference type="PRINTS" id="PR00326">
    <property type="entry name" value="GTP1OBG"/>
</dbReference>
<dbReference type="CDD" id="cd04867">
    <property type="entry name" value="TGS_YchF_OLA1"/>
    <property type="match status" value="1"/>
</dbReference>
<dbReference type="PANTHER" id="PTHR23305:SF18">
    <property type="entry name" value="OBG-TYPE G DOMAIN-CONTAINING PROTEIN"/>
    <property type="match status" value="1"/>
</dbReference>
<sequence>MHVGICGYPGSGKTTVFRALAPGGKADREIAYGNIKVPDARVDFLSAIFSPKKTTFAEITFVDVGSGTRSGGAFPPAVLQGMRNADVIVHVVRGFENPSLTTPPDPPRDEKAFDEELLLLDLGTLEKRKERFKKESKKGPEVEVNTKMIEHLEKSEPLRTLELSEEELRALGPGIQLLSMQPLITLYNLSEDAWNDPARAHLRETTHGKQWVKMALCGSIEAEIAALPAEEQKDFLEGLGLGEPARNVFVREAYRLLDYISFLTAGPDECRAWPIRRGTNAKRAAGKVHSDLERGFIRAEIYRPEDLEIARTEAALKAQGKMRLEGKDYVVKDGDVVHFRAGT</sequence>
<evidence type="ECO:0000313" key="2">
    <source>
        <dbReference type="EMBL" id="MDC0744284.1"/>
    </source>
</evidence>
<evidence type="ECO:0000259" key="1">
    <source>
        <dbReference type="Pfam" id="PF06071"/>
    </source>
</evidence>
<dbReference type="SUPFAM" id="SSF52540">
    <property type="entry name" value="P-loop containing nucleoside triphosphate hydrolases"/>
    <property type="match status" value="1"/>
</dbReference>
<accession>A0ABT5ESE5</accession>
<dbReference type="Gene3D" id="1.10.150.300">
    <property type="entry name" value="TGS-like domain"/>
    <property type="match status" value="1"/>
</dbReference>
<dbReference type="InterPro" id="IPR012675">
    <property type="entry name" value="Beta-grasp_dom_sf"/>
</dbReference>
<comment type="caution">
    <text evidence="2">The sequence shown here is derived from an EMBL/GenBank/DDBJ whole genome shotgun (WGS) entry which is preliminary data.</text>
</comment>
<reference evidence="2 3" key="1">
    <citation type="submission" date="2022-11" db="EMBL/GenBank/DDBJ databases">
        <title>Minimal conservation of predation-associated metabolite biosynthetic gene clusters underscores biosynthetic potential of Myxococcota including descriptions for ten novel species: Archangium lansinium sp. nov., Myxococcus landrumus sp. nov., Nannocystis bai.</title>
        <authorList>
            <person name="Ahearne A."/>
            <person name="Stevens C."/>
            <person name="Dowd S."/>
        </authorList>
    </citation>
    <scope>NUCLEOTIDE SEQUENCE [LARGE SCALE GENOMIC DNA]</scope>
    <source>
        <strain evidence="2 3">RJM3</strain>
    </source>
</reference>
<feature type="domain" description="YchF C-terminal" evidence="1">
    <location>
        <begin position="260"/>
        <end position="341"/>
    </location>
</feature>
<dbReference type="RefSeq" id="WP_271920638.1">
    <property type="nucleotide sequence ID" value="NZ_JAQNDO010000001.1"/>
</dbReference>
<dbReference type="Gene3D" id="3.40.50.300">
    <property type="entry name" value="P-loop containing nucleotide triphosphate hydrolases"/>
    <property type="match status" value="1"/>
</dbReference>
<dbReference type="InterPro" id="IPR013029">
    <property type="entry name" value="YchF_C"/>
</dbReference>
<dbReference type="EMBL" id="JAQNDO010000001">
    <property type="protein sequence ID" value="MDC0744284.1"/>
    <property type="molecule type" value="Genomic_DNA"/>
</dbReference>
<dbReference type="PANTHER" id="PTHR23305">
    <property type="entry name" value="OBG GTPASE FAMILY"/>
    <property type="match status" value="1"/>
</dbReference>
<dbReference type="InterPro" id="IPR027417">
    <property type="entry name" value="P-loop_NTPase"/>
</dbReference>
<dbReference type="Proteomes" id="UP001221411">
    <property type="component" value="Unassembled WGS sequence"/>
</dbReference>
<organism evidence="2 3">
    <name type="scientific">Polyangium mundeleinium</name>
    <dbReference type="NCBI Taxonomy" id="2995306"/>
    <lineage>
        <taxon>Bacteria</taxon>
        <taxon>Pseudomonadati</taxon>
        <taxon>Myxococcota</taxon>
        <taxon>Polyangia</taxon>
        <taxon>Polyangiales</taxon>
        <taxon>Polyangiaceae</taxon>
        <taxon>Polyangium</taxon>
    </lineage>
</organism>
<proteinExistence type="predicted"/>
<dbReference type="SUPFAM" id="SSF81271">
    <property type="entry name" value="TGS-like"/>
    <property type="match status" value="1"/>
</dbReference>
<dbReference type="InterPro" id="IPR006073">
    <property type="entry name" value="GTP-bd"/>
</dbReference>